<accession>A0ABW1K140</accession>
<gene>
    <name evidence="1" type="ORF">ACFP2T_02850</name>
</gene>
<evidence type="ECO:0000313" key="2">
    <source>
        <dbReference type="Proteomes" id="UP001596203"/>
    </source>
</evidence>
<dbReference type="EMBL" id="JBHSPR010000001">
    <property type="protein sequence ID" value="MFC6015135.1"/>
    <property type="molecule type" value="Genomic_DNA"/>
</dbReference>
<dbReference type="RefSeq" id="WP_377416891.1">
    <property type="nucleotide sequence ID" value="NZ_JBHSPR010000001.1"/>
</dbReference>
<dbReference type="Proteomes" id="UP001596203">
    <property type="component" value="Unassembled WGS sequence"/>
</dbReference>
<organism evidence="1 2">
    <name type="scientific">Plantactinospora solaniradicis</name>
    <dbReference type="NCBI Taxonomy" id="1723736"/>
    <lineage>
        <taxon>Bacteria</taxon>
        <taxon>Bacillati</taxon>
        <taxon>Actinomycetota</taxon>
        <taxon>Actinomycetes</taxon>
        <taxon>Micromonosporales</taxon>
        <taxon>Micromonosporaceae</taxon>
        <taxon>Plantactinospora</taxon>
    </lineage>
</organism>
<comment type="caution">
    <text evidence="1">The sequence shown here is derived from an EMBL/GenBank/DDBJ whole genome shotgun (WGS) entry which is preliminary data.</text>
</comment>
<keyword evidence="2" id="KW-1185">Reference proteome</keyword>
<sequence length="59" mass="6225">MTAHCDTPSQDMLDAVTSVLVRFGLGGVHQGKSLVGTAALSAVMLTKWMWGNPPTLVKV</sequence>
<name>A0ABW1K140_9ACTN</name>
<proteinExistence type="predicted"/>
<reference evidence="2" key="1">
    <citation type="journal article" date="2019" name="Int. J. Syst. Evol. Microbiol.">
        <title>The Global Catalogue of Microorganisms (GCM) 10K type strain sequencing project: providing services to taxonomists for standard genome sequencing and annotation.</title>
        <authorList>
            <consortium name="The Broad Institute Genomics Platform"/>
            <consortium name="The Broad Institute Genome Sequencing Center for Infectious Disease"/>
            <person name="Wu L."/>
            <person name="Ma J."/>
        </authorList>
    </citation>
    <scope>NUCLEOTIDE SEQUENCE [LARGE SCALE GENOMIC DNA]</scope>
    <source>
        <strain evidence="2">ZS-35-S2</strain>
    </source>
</reference>
<protein>
    <submittedName>
        <fullName evidence="1">Uncharacterized protein</fullName>
    </submittedName>
</protein>
<evidence type="ECO:0000313" key="1">
    <source>
        <dbReference type="EMBL" id="MFC6015135.1"/>
    </source>
</evidence>